<evidence type="ECO:0000313" key="1">
    <source>
        <dbReference type="EMBL" id="MBA0794738.1"/>
    </source>
</evidence>
<accession>A0A7J9GBP1</accession>
<gene>
    <name evidence="1" type="ORF">Gohar_019041</name>
</gene>
<evidence type="ECO:0000313" key="2">
    <source>
        <dbReference type="Proteomes" id="UP000593560"/>
    </source>
</evidence>
<keyword evidence="2" id="KW-1185">Reference proteome</keyword>
<dbReference type="PANTHER" id="PTHR48464:SF1">
    <property type="entry name" value="MYB_SANT-LIKE DOMAIN-CONTAINING PROTEIN"/>
    <property type="match status" value="1"/>
</dbReference>
<dbReference type="PANTHER" id="PTHR48464">
    <property type="match status" value="1"/>
</dbReference>
<name>A0A7J9GBP1_9ROSI</name>
<dbReference type="Proteomes" id="UP000593560">
    <property type="component" value="Unassembled WGS sequence"/>
</dbReference>
<proteinExistence type="predicted"/>
<dbReference type="OrthoDB" id="618098at2759"/>
<protein>
    <submittedName>
        <fullName evidence="1">Uncharacterized protein</fullName>
    </submittedName>
</protein>
<dbReference type="AlphaFoldDB" id="A0A7J9GBP1"/>
<reference evidence="1 2" key="1">
    <citation type="journal article" date="2019" name="Genome Biol. Evol.">
        <title>Insights into the evolution of the New World diploid cottons (Gossypium, subgenus Houzingenia) based on genome sequencing.</title>
        <authorList>
            <person name="Grover C.E."/>
            <person name="Arick M.A. 2nd"/>
            <person name="Thrash A."/>
            <person name="Conover J.L."/>
            <person name="Sanders W.S."/>
            <person name="Peterson D.G."/>
            <person name="Frelichowski J.E."/>
            <person name="Scheffler J.A."/>
            <person name="Scheffler B.E."/>
            <person name="Wendel J.F."/>
        </authorList>
    </citation>
    <scope>NUCLEOTIDE SEQUENCE [LARGE SCALE GENOMIC DNA]</scope>
    <source>
        <strain evidence="1">0</strain>
        <tissue evidence="1">Leaf</tissue>
    </source>
</reference>
<dbReference type="EMBL" id="JABFAD010000003">
    <property type="protein sequence ID" value="MBA0794738.1"/>
    <property type="molecule type" value="Genomic_DNA"/>
</dbReference>
<comment type="caution">
    <text evidence="1">The sequence shown here is derived from an EMBL/GenBank/DDBJ whole genome shotgun (WGS) entry which is preliminary data.</text>
</comment>
<sequence>MIRILKRDWTVVYDMLSGKSHKTACQFRHCNFPYYDQLTSIYAKDQATRKDAQTTANIVEEIDVEDVAIVNNLEEGYNYHGCEDGVFLDEMDVSTTQLQPSKPNQDGEKIRTVDLELSRSIASEKVIQESAQKLYSALCEIEGLTEDERYCALSKITDHPTQMLIFFSLHSFVRLEWVRRFLFDH</sequence>
<organism evidence="1 2">
    <name type="scientific">Gossypium harknessii</name>
    <dbReference type="NCBI Taxonomy" id="34285"/>
    <lineage>
        <taxon>Eukaryota</taxon>
        <taxon>Viridiplantae</taxon>
        <taxon>Streptophyta</taxon>
        <taxon>Embryophyta</taxon>
        <taxon>Tracheophyta</taxon>
        <taxon>Spermatophyta</taxon>
        <taxon>Magnoliopsida</taxon>
        <taxon>eudicotyledons</taxon>
        <taxon>Gunneridae</taxon>
        <taxon>Pentapetalae</taxon>
        <taxon>rosids</taxon>
        <taxon>malvids</taxon>
        <taxon>Malvales</taxon>
        <taxon>Malvaceae</taxon>
        <taxon>Malvoideae</taxon>
        <taxon>Gossypium</taxon>
    </lineage>
</organism>